<feature type="non-terminal residue" evidence="2">
    <location>
        <position position="1"/>
    </location>
</feature>
<feature type="region of interest" description="Disordered" evidence="1">
    <location>
        <begin position="1"/>
        <end position="63"/>
    </location>
</feature>
<feature type="compositionally biased region" description="Polar residues" evidence="1">
    <location>
        <begin position="26"/>
        <end position="38"/>
    </location>
</feature>
<dbReference type="AlphaFoldDB" id="A0A9Q3FXD2"/>
<organism evidence="2 3">
    <name type="scientific">Austropuccinia psidii MF-1</name>
    <dbReference type="NCBI Taxonomy" id="1389203"/>
    <lineage>
        <taxon>Eukaryota</taxon>
        <taxon>Fungi</taxon>
        <taxon>Dikarya</taxon>
        <taxon>Basidiomycota</taxon>
        <taxon>Pucciniomycotina</taxon>
        <taxon>Pucciniomycetes</taxon>
        <taxon>Pucciniales</taxon>
        <taxon>Sphaerophragmiaceae</taxon>
        <taxon>Austropuccinia</taxon>
    </lineage>
</organism>
<accession>A0A9Q3FXD2</accession>
<evidence type="ECO:0000313" key="2">
    <source>
        <dbReference type="EMBL" id="MBW0545342.1"/>
    </source>
</evidence>
<dbReference type="Proteomes" id="UP000765509">
    <property type="component" value="Unassembled WGS sequence"/>
</dbReference>
<reference evidence="2" key="1">
    <citation type="submission" date="2021-03" db="EMBL/GenBank/DDBJ databases">
        <title>Draft genome sequence of rust myrtle Austropuccinia psidii MF-1, a brazilian biotype.</title>
        <authorList>
            <person name="Quecine M.C."/>
            <person name="Pachon D.M.R."/>
            <person name="Bonatelli M.L."/>
            <person name="Correr F.H."/>
            <person name="Franceschini L.M."/>
            <person name="Leite T.F."/>
            <person name="Margarido G.R.A."/>
            <person name="Almeida C.A."/>
            <person name="Ferrarezi J.A."/>
            <person name="Labate C.A."/>
        </authorList>
    </citation>
    <scope>NUCLEOTIDE SEQUENCE</scope>
    <source>
        <strain evidence="2">MF-1</strain>
    </source>
</reference>
<evidence type="ECO:0000313" key="3">
    <source>
        <dbReference type="Proteomes" id="UP000765509"/>
    </source>
</evidence>
<sequence length="145" mass="16227">AHSFPPFRNQQISGQESPFFPLPGSFQETTRTQGQKQDLFSPKAERVITNDPQTAGLGEGSTKEPEVVVNNSIIISALNRNITPTQIGHNSVSPESNLRSDALWLQMSQFAKKTQKQFAELKASHERMKASTVSQQWQFTSWNPI</sequence>
<protein>
    <submittedName>
        <fullName evidence="2">Uncharacterized protein</fullName>
    </submittedName>
</protein>
<keyword evidence="3" id="KW-1185">Reference proteome</keyword>
<gene>
    <name evidence="2" type="ORF">O181_085057</name>
</gene>
<evidence type="ECO:0000256" key="1">
    <source>
        <dbReference type="SAM" id="MobiDB-lite"/>
    </source>
</evidence>
<comment type="caution">
    <text evidence="2">The sequence shown here is derived from an EMBL/GenBank/DDBJ whole genome shotgun (WGS) entry which is preliminary data.</text>
</comment>
<name>A0A9Q3FXD2_9BASI</name>
<proteinExistence type="predicted"/>
<dbReference type="EMBL" id="AVOT02050229">
    <property type="protein sequence ID" value="MBW0545342.1"/>
    <property type="molecule type" value="Genomic_DNA"/>
</dbReference>